<organism evidence="1 2">
    <name type="scientific">Sorangium cellulosum</name>
    <name type="common">Polyangium cellulosum</name>
    <dbReference type="NCBI Taxonomy" id="56"/>
    <lineage>
        <taxon>Bacteria</taxon>
        <taxon>Pseudomonadati</taxon>
        <taxon>Myxococcota</taxon>
        <taxon>Polyangia</taxon>
        <taxon>Polyangiales</taxon>
        <taxon>Polyangiaceae</taxon>
        <taxon>Sorangium</taxon>
    </lineage>
</organism>
<dbReference type="Pfam" id="PF02264">
    <property type="entry name" value="LamB"/>
    <property type="match status" value="1"/>
</dbReference>
<reference evidence="1 2" key="1">
    <citation type="submission" date="2015-09" db="EMBL/GenBank/DDBJ databases">
        <title>Sorangium comparison.</title>
        <authorList>
            <person name="Zaburannyi N."/>
            <person name="Bunk B."/>
            <person name="Overmann J."/>
            <person name="Mueller R."/>
        </authorList>
    </citation>
    <scope>NUCLEOTIDE SEQUENCE [LARGE SCALE GENOMIC DNA]</scope>
    <source>
        <strain evidence="1 2">So ceGT47</strain>
    </source>
</reference>
<dbReference type="InterPro" id="IPR036998">
    <property type="entry name" value="Porin_LamB_sf"/>
</dbReference>
<dbReference type="AlphaFoldDB" id="A0A4P2Q9D1"/>
<dbReference type="GO" id="GO:0034219">
    <property type="term" value="P:carbohydrate transmembrane transport"/>
    <property type="evidence" value="ECO:0007669"/>
    <property type="project" value="InterPro"/>
</dbReference>
<dbReference type="Gene3D" id="2.40.170.10">
    <property type="entry name" value="Porin, LamB type"/>
    <property type="match status" value="1"/>
</dbReference>
<proteinExistence type="predicted"/>
<protein>
    <submittedName>
        <fullName evidence="1">Maltoporin</fullName>
    </submittedName>
</protein>
<dbReference type="InterPro" id="IPR003192">
    <property type="entry name" value="Porin_LamB"/>
</dbReference>
<dbReference type="Proteomes" id="UP000295781">
    <property type="component" value="Chromosome"/>
</dbReference>
<sequence>MTSLKRDRSSVPSKRSAGRRAAVRALGLVSVSAFCLTAAPRSAHAVSGENFEWHWYSRLGMAWSLYGQDIQGRSMNLLGFGIGGRYEEGDYSEPSFVAHVVKGATPDDFYVKSEMTFAIWPTHGSFMQPASNGGDTIEVEFNQAYIESGNFLVPGLSVWGGARFFREQYAPIGDYFYLDDLSGQGGGISYKGLNLAIIGHTCCRPGQALQDADGNGVPDGIGQSFGNGPYTFDPTGNAEQGDAPVRRNRTIFAGNYKFGFGGEANHHVKVHAEAHVLPAAKQGPGLEERAPGDFGGIIGAKLHLGLGQGNWSDTAVRFGTGIANGALGGGKTYQTWGAANDEGTYAGSFAIEAVEHVGFRIGDIAALEGLATFHYVKAAYEAPDGAAGPTSPEQALDFSVQANAAIFAHKNFHPVVEASFQGMKVGEGEMGTVAKVSVVPTLVPTGELSTGARPHFKLIYTAAFYNDAAVQGRMSPYLAATGTESNVGHYIGARTDWYF</sequence>
<dbReference type="GO" id="GO:0015288">
    <property type="term" value="F:porin activity"/>
    <property type="evidence" value="ECO:0007669"/>
    <property type="project" value="InterPro"/>
</dbReference>
<dbReference type="EMBL" id="CP012670">
    <property type="protein sequence ID" value="AUX26224.1"/>
    <property type="molecule type" value="Genomic_DNA"/>
</dbReference>
<dbReference type="OrthoDB" id="5493648at2"/>
<evidence type="ECO:0000313" key="1">
    <source>
        <dbReference type="EMBL" id="AUX26224.1"/>
    </source>
</evidence>
<dbReference type="SUPFAM" id="SSF56935">
    <property type="entry name" value="Porins"/>
    <property type="match status" value="1"/>
</dbReference>
<gene>
    <name evidence="1" type="primary">lamB</name>
    <name evidence="1" type="ORF">SOCEGT47_067850</name>
</gene>
<evidence type="ECO:0000313" key="2">
    <source>
        <dbReference type="Proteomes" id="UP000295781"/>
    </source>
</evidence>
<accession>A0A4P2Q9D1</accession>
<dbReference type="GO" id="GO:0016020">
    <property type="term" value="C:membrane"/>
    <property type="evidence" value="ECO:0007669"/>
    <property type="project" value="InterPro"/>
</dbReference>
<name>A0A4P2Q9D1_SORCE</name>